<name>A0A7M2SAI9_9ACTN</name>
<organism evidence="1 2">
    <name type="scientific">Streptomyces ferrugineus</name>
    <dbReference type="NCBI Taxonomy" id="1413221"/>
    <lineage>
        <taxon>Bacteria</taxon>
        <taxon>Bacillati</taxon>
        <taxon>Actinomycetota</taxon>
        <taxon>Actinomycetes</taxon>
        <taxon>Kitasatosporales</taxon>
        <taxon>Streptomycetaceae</taxon>
        <taxon>Streptomyces</taxon>
    </lineage>
</organism>
<reference evidence="1 2" key="1">
    <citation type="submission" date="2020-10" db="EMBL/GenBank/DDBJ databases">
        <title>Streptomyces ferrugineus complate genome analysis.</title>
        <authorList>
            <person name="Anwar N."/>
        </authorList>
    </citation>
    <scope>NUCLEOTIDE SEQUENCE [LARGE SCALE GENOMIC DNA]</scope>
    <source>
        <strain evidence="1 2">CCTCC AA2014009</strain>
    </source>
</reference>
<gene>
    <name evidence="1" type="ORF">IM697_23880</name>
</gene>
<accession>A0A7M2SAI9</accession>
<sequence>MSFDHPHNRGKVFHDADLVAIVDGGVEPPKATFEDKVRLGWGWLLADGCDGRPRATAVKVVCGCGWEGRARPVTQENFDDPDKTSEAPYSEWAHHAEVELAQELPDEVDKALRTLEWHLNDLTGTSYEMSQKRRNGETELGEVRPLAVLNAVRLLRRIADDSEADAVRQARAEFSWEEIGRALGVTKQSAHERLRHLDQQA</sequence>
<proteinExistence type="predicted"/>
<dbReference type="Proteomes" id="UP000594205">
    <property type="component" value="Chromosome"/>
</dbReference>
<keyword evidence="2" id="KW-1185">Reference proteome</keyword>
<evidence type="ECO:0000313" key="1">
    <source>
        <dbReference type="EMBL" id="QOV33282.1"/>
    </source>
</evidence>
<dbReference type="RefSeq" id="WP_194038102.1">
    <property type="nucleotide sequence ID" value="NZ_CP063373.1"/>
</dbReference>
<dbReference type="KEGG" id="sfeu:IM697_23880"/>
<dbReference type="AlphaFoldDB" id="A0A7M2SAI9"/>
<protein>
    <submittedName>
        <fullName evidence="1">Uncharacterized protein</fullName>
    </submittedName>
</protein>
<evidence type="ECO:0000313" key="2">
    <source>
        <dbReference type="Proteomes" id="UP000594205"/>
    </source>
</evidence>
<dbReference type="EMBL" id="CP063373">
    <property type="protein sequence ID" value="QOV33282.1"/>
    <property type="molecule type" value="Genomic_DNA"/>
</dbReference>